<feature type="signal peptide" evidence="1">
    <location>
        <begin position="1"/>
        <end position="20"/>
    </location>
</feature>
<dbReference type="Gene3D" id="2.60.120.560">
    <property type="entry name" value="Exo-inulinase, domain 1"/>
    <property type="match status" value="1"/>
</dbReference>
<sequence>MFPSFKSGIAWALAIMPLHAEVLETNFESGFGPWTPLFSGTWEIQNQSGNHVAALTVAGVNRPPVRRPQAYLFLNGYSWTDCTFTVHAKTLEPAATTTRDVVLIFGYADDTHYYYAHTSSKADAIHTVIMKVAGTQRATIHLEANPTPALNGNWQTIRVEHAATGTIRVFVDNMVTPRLTANDTTYPAGALAFGSFDDRALFDDVSISGTDIPVTAPKVSLEKHGNNELTLSYPTQKGLSYQLLSGSNLSSLTPLTTATAGSGSMETRPVILAEAPYRFFQVLTTHPLLAQP</sequence>
<protein>
    <recommendedName>
        <fullName evidence="4">DUF1080 domain-containing protein</fullName>
    </recommendedName>
</protein>
<accession>A0ABU9ASQ2</accession>
<dbReference type="Proteomes" id="UP001371305">
    <property type="component" value="Unassembled WGS sequence"/>
</dbReference>
<dbReference type="RefSeq" id="WP_341404356.1">
    <property type="nucleotide sequence ID" value="NZ_JBBUKT010000003.1"/>
</dbReference>
<dbReference type="EMBL" id="JBBUKT010000003">
    <property type="protein sequence ID" value="MEK7950755.1"/>
    <property type="molecule type" value="Genomic_DNA"/>
</dbReference>
<keyword evidence="3" id="KW-1185">Reference proteome</keyword>
<proteinExistence type="predicted"/>
<evidence type="ECO:0000313" key="3">
    <source>
        <dbReference type="Proteomes" id="UP001371305"/>
    </source>
</evidence>
<gene>
    <name evidence="2" type="ORF">WKV53_09625</name>
</gene>
<comment type="caution">
    <text evidence="2">The sequence shown here is derived from an EMBL/GenBank/DDBJ whole genome shotgun (WGS) entry which is preliminary data.</text>
</comment>
<evidence type="ECO:0000313" key="2">
    <source>
        <dbReference type="EMBL" id="MEK7950755.1"/>
    </source>
</evidence>
<feature type="chain" id="PRO_5047457014" description="DUF1080 domain-containing protein" evidence="1">
    <location>
        <begin position="21"/>
        <end position="292"/>
    </location>
</feature>
<reference evidence="2 3" key="1">
    <citation type="submission" date="2024-04" db="EMBL/GenBank/DDBJ databases">
        <title>Luteolibacter sp. isolated from soil.</title>
        <authorList>
            <person name="An J."/>
        </authorList>
    </citation>
    <scope>NUCLEOTIDE SEQUENCE [LARGE SCALE GENOMIC DNA]</scope>
    <source>
        <strain evidence="2 3">Y139</strain>
    </source>
</reference>
<name>A0ABU9ASQ2_9BACT</name>
<organism evidence="2 3">
    <name type="scientific">Luteolibacter soli</name>
    <dbReference type="NCBI Taxonomy" id="3135280"/>
    <lineage>
        <taxon>Bacteria</taxon>
        <taxon>Pseudomonadati</taxon>
        <taxon>Verrucomicrobiota</taxon>
        <taxon>Verrucomicrobiia</taxon>
        <taxon>Verrucomicrobiales</taxon>
        <taxon>Verrucomicrobiaceae</taxon>
        <taxon>Luteolibacter</taxon>
    </lineage>
</organism>
<evidence type="ECO:0000256" key="1">
    <source>
        <dbReference type="SAM" id="SignalP"/>
    </source>
</evidence>
<evidence type="ECO:0008006" key="4">
    <source>
        <dbReference type="Google" id="ProtNLM"/>
    </source>
</evidence>
<keyword evidence="1" id="KW-0732">Signal</keyword>